<gene>
    <name evidence="1" type="ORF">L1987_51578</name>
</gene>
<dbReference type="Proteomes" id="UP001056120">
    <property type="component" value="Linkage Group LG17"/>
</dbReference>
<name>A0ACB9EQ39_9ASTR</name>
<keyword evidence="2" id="KW-1185">Reference proteome</keyword>
<comment type="caution">
    <text evidence="1">The sequence shown here is derived from an EMBL/GenBank/DDBJ whole genome shotgun (WGS) entry which is preliminary data.</text>
</comment>
<dbReference type="EMBL" id="CM042034">
    <property type="protein sequence ID" value="KAI3761168.1"/>
    <property type="molecule type" value="Genomic_DNA"/>
</dbReference>
<protein>
    <submittedName>
        <fullName evidence="1">Uncharacterized protein</fullName>
    </submittedName>
</protein>
<organism evidence="1 2">
    <name type="scientific">Smallanthus sonchifolius</name>
    <dbReference type="NCBI Taxonomy" id="185202"/>
    <lineage>
        <taxon>Eukaryota</taxon>
        <taxon>Viridiplantae</taxon>
        <taxon>Streptophyta</taxon>
        <taxon>Embryophyta</taxon>
        <taxon>Tracheophyta</taxon>
        <taxon>Spermatophyta</taxon>
        <taxon>Magnoliopsida</taxon>
        <taxon>eudicotyledons</taxon>
        <taxon>Gunneridae</taxon>
        <taxon>Pentapetalae</taxon>
        <taxon>asterids</taxon>
        <taxon>campanulids</taxon>
        <taxon>Asterales</taxon>
        <taxon>Asteraceae</taxon>
        <taxon>Asteroideae</taxon>
        <taxon>Heliantheae alliance</taxon>
        <taxon>Millerieae</taxon>
        <taxon>Smallanthus</taxon>
    </lineage>
</organism>
<evidence type="ECO:0000313" key="2">
    <source>
        <dbReference type="Proteomes" id="UP001056120"/>
    </source>
</evidence>
<proteinExistence type="predicted"/>
<accession>A0ACB9EQ39</accession>
<sequence>MEVANMRDKVENEHNHMKKQEAILQESIQNLSPTHEFSFTMSLNPHPPSKSTQDGLKHHTNTNIDHDNEMSPADDIFFQGHLLPLHHTSHLPVSPRPSTNSLDGFTLPMKDILNNQQNPTGNTSFHYHHHNTFSEFNLPGNDFDQTRPKSKSFSIFSRPKWKKDQSPNEGEGDSDDNNNNNSKKKLKLLIKKYMKMVKPFMLLPKANSKRLKGELINRQPHSFSCNFLSTRNSLPVEMNRRGKFSAPVSMRTSRENSGILLASGTVSPAKGTTSDSTMEELQAAIQAAIAHCKNSIAIQDKVDLA</sequence>
<reference evidence="1 2" key="2">
    <citation type="journal article" date="2022" name="Mol. Ecol. Resour.">
        <title>The genomes of chicory, endive, great burdock and yacon provide insights into Asteraceae paleo-polyploidization history and plant inulin production.</title>
        <authorList>
            <person name="Fan W."/>
            <person name="Wang S."/>
            <person name="Wang H."/>
            <person name="Wang A."/>
            <person name="Jiang F."/>
            <person name="Liu H."/>
            <person name="Zhao H."/>
            <person name="Xu D."/>
            <person name="Zhang Y."/>
        </authorList>
    </citation>
    <scope>NUCLEOTIDE SEQUENCE [LARGE SCALE GENOMIC DNA]</scope>
    <source>
        <strain evidence="2">cv. Yunnan</strain>
        <tissue evidence="1">Leaves</tissue>
    </source>
</reference>
<reference evidence="2" key="1">
    <citation type="journal article" date="2022" name="Mol. Ecol. Resour.">
        <title>The genomes of chicory, endive, great burdock and yacon provide insights into Asteraceae palaeo-polyploidization history and plant inulin production.</title>
        <authorList>
            <person name="Fan W."/>
            <person name="Wang S."/>
            <person name="Wang H."/>
            <person name="Wang A."/>
            <person name="Jiang F."/>
            <person name="Liu H."/>
            <person name="Zhao H."/>
            <person name="Xu D."/>
            <person name="Zhang Y."/>
        </authorList>
    </citation>
    <scope>NUCLEOTIDE SEQUENCE [LARGE SCALE GENOMIC DNA]</scope>
    <source>
        <strain evidence="2">cv. Yunnan</strain>
    </source>
</reference>
<evidence type="ECO:0000313" key="1">
    <source>
        <dbReference type="EMBL" id="KAI3761168.1"/>
    </source>
</evidence>